<feature type="compositionally biased region" description="Basic residues" evidence="1">
    <location>
        <begin position="102"/>
        <end position="114"/>
    </location>
</feature>
<evidence type="ECO:0000313" key="2">
    <source>
        <dbReference type="EMBL" id="KGT73297.1"/>
    </source>
</evidence>
<comment type="caution">
    <text evidence="2">The sequence shown here is derived from an EMBL/GenBank/DDBJ whole genome shotgun (WGS) entry which is preliminary data.</text>
</comment>
<evidence type="ECO:0000313" key="3">
    <source>
        <dbReference type="Proteomes" id="UP000030377"/>
    </source>
</evidence>
<dbReference type="Proteomes" id="UP000030377">
    <property type="component" value="Unassembled WGS sequence"/>
</dbReference>
<accession>A0A0A3XFT5</accession>
<name>A0A0A3XFT5_BRAJP</name>
<evidence type="ECO:0000256" key="1">
    <source>
        <dbReference type="SAM" id="MobiDB-lite"/>
    </source>
</evidence>
<reference evidence="2 3" key="1">
    <citation type="submission" date="2014-09" db="EMBL/GenBank/DDBJ databases">
        <title>Draft genome of Bradyrhizobium japonicum Is-34.</title>
        <authorList>
            <person name="Tsurumaru H."/>
            <person name="Yamakawa T."/>
            <person name="Hashimoto S."/>
            <person name="Okizaki K."/>
            <person name="Kanesaki Y."/>
            <person name="Yoshikawa H."/>
            <person name="Yajima S."/>
        </authorList>
    </citation>
    <scope>NUCLEOTIDE SEQUENCE [LARGE SCALE GENOMIC DNA]</scope>
    <source>
        <strain evidence="2 3">Is-34</strain>
    </source>
</reference>
<feature type="region of interest" description="Disordered" evidence="1">
    <location>
        <begin position="84"/>
        <end position="184"/>
    </location>
</feature>
<dbReference type="AlphaFoldDB" id="A0A0A3XFT5"/>
<organism evidence="2 3">
    <name type="scientific">Bradyrhizobium japonicum</name>
    <dbReference type="NCBI Taxonomy" id="375"/>
    <lineage>
        <taxon>Bacteria</taxon>
        <taxon>Pseudomonadati</taxon>
        <taxon>Pseudomonadota</taxon>
        <taxon>Alphaproteobacteria</taxon>
        <taxon>Hyphomicrobiales</taxon>
        <taxon>Nitrobacteraceae</taxon>
        <taxon>Bradyrhizobium</taxon>
    </lineage>
</organism>
<gene>
    <name evidence="2" type="ORF">MA20_45250</name>
</gene>
<dbReference type="EMBL" id="JRPN01000051">
    <property type="protein sequence ID" value="KGT73297.1"/>
    <property type="molecule type" value="Genomic_DNA"/>
</dbReference>
<sequence>MLRTMTAIAVSSMVKSRLDAMHHFLRQSSGGVDLDQAAFSVAGAVPRVKEREPVDARRGMKARALQRPLPGDALRIVVRGVDKEDRDAAVPAPRAMSGSRRQQARLHDRCHRPAARQPPIASNSLEPISKLSKQDQQASELDEAEEVLRIELPADQQAPPPLYPGEEAFDQPTPSITTEPAAVL</sequence>
<feature type="non-terminal residue" evidence="2">
    <location>
        <position position="184"/>
    </location>
</feature>
<protein>
    <submittedName>
        <fullName evidence="2">Uncharacterized protein</fullName>
    </submittedName>
</protein>
<proteinExistence type="predicted"/>